<reference evidence="2 3" key="1">
    <citation type="submission" date="2020-01" db="EMBL/GenBank/DDBJ databases">
        <authorList>
            <consortium name="DOE Joint Genome Institute"/>
            <person name="Haridas S."/>
            <person name="Albert R."/>
            <person name="Binder M."/>
            <person name="Bloem J."/>
            <person name="Labutti K."/>
            <person name="Salamov A."/>
            <person name="Andreopoulos B."/>
            <person name="Baker S.E."/>
            <person name="Barry K."/>
            <person name="Bills G."/>
            <person name="Bluhm B.H."/>
            <person name="Cannon C."/>
            <person name="Castanera R."/>
            <person name="Culley D.E."/>
            <person name="Daum C."/>
            <person name="Ezra D."/>
            <person name="Gonzalez J.B."/>
            <person name="Henrissat B."/>
            <person name="Kuo A."/>
            <person name="Liang C."/>
            <person name="Lipzen A."/>
            <person name="Lutzoni F."/>
            <person name="Magnuson J."/>
            <person name="Mondo S."/>
            <person name="Nolan M."/>
            <person name="Ohm R."/>
            <person name="Pangilinan J."/>
            <person name="Park H.-J.H."/>
            <person name="Ramirez L."/>
            <person name="Alfaro M."/>
            <person name="Sun H."/>
            <person name="Tritt A."/>
            <person name="Yoshinaga Y."/>
            <person name="Zwiers L.-H.L."/>
            <person name="Turgeon B.G."/>
            <person name="Goodwin S.B."/>
            <person name="Spatafora J.W."/>
            <person name="Crous P.W."/>
            <person name="Grigoriev I.V."/>
        </authorList>
    </citation>
    <scope>NUCLEOTIDE SEQUENCE [LARGE SCALE GENOMIC DNA]</scope>
    <source>
        <strain evidence="2 3">CBS 611.86</strain>
    </source>
</reference>
<organism evidence="2 3">
    <name type="scientific">Massariosphaeria phaeospora</name>
    <dbReference type="NCBI Taxonomy" id="100035"/>
    <lineage>
        <taxon>Eukaryota</taxon>
        <taxon>Fungi</taxon>
        <taxon>Dikarya</taxon>
        <taxon>Ascomycota</taxon>
        <taxon>Pezizomycotina</taxon>
        <taxon>Dothideomycetes</taxon>
        <taxon>Pleosporomycetidae</taxon>
        <taxon>Pleosporales</taxon>
        <taxon>Pleosporales incertae sedis</taxon>
        <taxon>Massariosphaeria</taxon>
    </lineage>
</organism>
<feature type="compositionally biased region" description="Polar residues" evidence="1">
    <location>
        <begin position="331"/>
        <end position="366"/>
    </location>
</feature>
<feature type="compositionally biased region" description="Polar residues" evidence="1">
    <location>
        <begin position="459"/>
        <end position="469"/>
    </location>
</feature>
<evidence type="ECO:0000313" key="2">
    <source>
        <dbReference type="EMBL" id="KAF2868455.1"/>
    </source>
</evidence>
<sequence length="495" mass="53620">MSQNAPVDIRTTAGVSRNMTVSEERVQQFVKEALEVALVTLVPHVAAAVTSRIQAELQLTTPQVRSAYNTPPTTPSSRTEYTESSSSDSTESTPSTSTIVADAGSTPTLFSVLVRDASEPRSLDFPPIYVQGNLLKNLLSKPFAIIQQALMTDEFAAVSKEPYNTSNFLRIRGVPHCPLVHQERQKSDNAGQAAWDFCFIIRKAARERGRLFRDANVELTKSRQMPWAVGLLLERECASFGPTPSSIPRAYVYRERVDRVKACLRRLANMRQDQLILIIKSLSLVMHNYNSHGPVIFRNAMPVARVYTPSISGNSTVPRTPSRTVYLPKSNLPNSETNAQSQATISDAGNGNESHQADRGTSTTPDTVPARDTTRTTLASGSVGVAPTVTSRDGQEAAGDASQPTLVSINQAGARPIGTVPTTVPQIGSPFTPSNNDDIDMDVEEANVTGGAHHVTTPAHGQSQISNNDQSEDLEGHDNDQDMKEADSEGLNVQE</sequence>
<feature type="compositionally biased region" description="Low complexity" evidence="1">
    <location>
        <begin position="75"/>
        <end position="98"/>
    </location>
</feature>
<feature type="region of interest" description="Disordered" evidence="1">
    <location>
        <begin position="310"/>
        <end position="403"/>
    </location>
</feature>
<gene>
    <name evidence="2" type="ORF">BDV95DRAFT_609936</name>
</gene>
<protein>
    <submittedName>
        <fullName evidence="2">Uncharacterized protein</fullName>
    </submittedName>
</protein>
<feature type="region of interest" description="Disordered" evidence="1">
    <location>
        <begin position="64"/>
        <end position="102"/>
    </location>
</feature>
<evidence type="ECO:0000256" key="1">
    <source>
        <dbReference type="SAM" id="MobiDB-lite"/>
    </source>
</evidence>
<comment type="caution">
    <text evidence="2">The sequence shown here is derived from an EMBL/GenBank/DDBJ whole genome shotgun (WGS) entry which is preliminary data.</text>
</comment>
<feature type="compositionally biased region" description="Basic and acidic residues" evidence="1">
    <location>
        <begin position="474"/>
        <end position="487"/>
    </location>
</feature>
<feature type="compositionally biased region" description="Polar residues" evidence="1">
    <location>
        <begin position="310"/>
        <end position="323"/>
    </location>
</feature>
<dbReference type="EMBL" id="JAADJZ010000019">
    <property type="protein sequence ID" value="KAF2868455.1"/>
    <property type="molecule type" value="Genomic_DNA"/>
</dbReference>
<feature type="compositionally biased region" description="Polar residues" evidence="1">
    <location>
        <begin position="420"/>
        <end position="436"/>
    </location>
</feature>
<keyword evidence="3" id="KW-1185">Reference proteome</keyword>
<accession>A0A7C8M629</accession>
<feature type="region of interest" description="Disordered" evidence="1">
    <location>
        <begin position="417"/>
        <end position="436"/>
    </location>
</feature>
<feature type="region of interest" description="Disordered" evidence="1">
    <location>
        <begin position="452"/>
        <end position="495"/>
    </location>
</feature>
<dbReference type="AlphaFoldDB" id="A0A7C8M629"/>
<proteinExistence type="predicted"/>
<dbReference type="OrthoDB" id="3691040at2759"/>
<evidence type="ECO:0000313" key="3">
    <source>
        <dbReference type="Proteomes" id="UP000481861"/>
    </source>
</evidence>
<name>A0A7C8M629_9PLEO</name>
<dbReference type="Proteomes" id="UP000481861">
    <property type="component" value="Unassembled WGS sequence"/>
</dbReference>